<reference evidence="4 5" key="1">
    <citation type="journal article" date="2014" name="Nat. Genet.">
        <title>Genome and transcriptome of the porcine whipworm Trichuris suis.</title>
        <authorList>
            <person name="Jex A.R."/>
            <person name="Nejsum P."/>
            <person name="Schwarz E.M."/>
            <person name="Hu L."/>
            <person name="Young N.D."/>
            <person name="Hall R.S."/>
            <person name="Korhonen P.K."/>
            <person name="Liao S."/>
            <person name="Thamsborg S."/>
            <person name="Xia J."/>
            <person name="Xu P."/>
            <person name="Wang S."/>
            <person name="Scheerlinck J.P."/>
            <person name="Hofmann A."/>
            <person name="Sternberg P.W."/>
            <person name="Wang J."/>
            <person name="Gasser R.B."/>
        </authorList>
    </citation>
    <scope>NUCLEOTIDE SEQUENCE [LARGE SCALE GENOMIC DNA]</scope>
    <source>
        <strain evidence="4">DCEP-RM93M</strain>
    </source>
</reference>
<keyword evidence="2" id="KW-0175">Coiled coil</keyword>
<dbReference type="PANTHER" id="PTHR13054:SF2">
    <property type="entry name" value="PROTEIN DGCR6"/>
    <property type="match status" value="1"/>
</dbReference>
<dbReference type="InterPro" id="IPR010849">
    <property type="entry name" value="Gonadal"/>
</dbReference>
<sequence length="268" mass="30949">MTSREERLRKYVAELEAFSSTLSAREKSLLNHAVLSSLATALLDRTVFEIARELQEIQQIKEKDLFQHRQAMINEQARAKERLLERQQQEIVQCQSLPDHVTVAVIEKNQRERQRFEKSCLLQLQRLDKEAVEELDQRSLKRPAYLDSVPRGTTPALESVMSSNQDSSGLQAVDEKEETTSVYKTANSDILNQSAEEKSNVDRESSEDVDPHSAQELCEYFRDMLIQTQQRFAMMSDQIMKKNILSPRAYVTFSKFSVVTLNNSRARF</sequence>
<dbReference type="Gene3D" id="1.20.5.430">
    <property type="match status" value="1"/>
</dbReference>
<feature type="compositionally biased region" description="Polar residues" evidence="3">
    <location>
        <begin position="180"/>
        <end position="194"/>
    </location>
</feature>
<protein>
    <submittedName>
        <fullName evidence="4">Uncharacterized protein</fullName>
    </submittedName>
</protein>
<dbReference type="Proteomes" id="UP000030764">
    <property type="component" value="Unassembled WGS sequence"/>
</dbReference>
<proteinExistence type="inferred from homology"/>
<organism evidence="4 5">
    <name type="scientific">Trichuris suis</name>
    <name type="common">pig whipworm</name>
    <dbReference type="NCBI Taxonomy" id="68888"/>
    <lineage>
        <taxon>Eukaryota</taxon>
        <taxon>Metazoa</taxon>
        <taxon>Ecdysozoa</taxon>
        <taxon>Nematoda</taxon>
        <taxon>Enoplea</taxon>
        <taxon>Dorylaimia</taxon>
        <taxon>Trichinellida</taxon>
        <taxon>Trichuridae</taxon>
        <taxon>Trichuris</taxon>
    </lineage>
</organism>
<feature type="compositionally biased region" description="Polar residues" evidence="3">
    <location>
        <begin position="160"/>
        <end position="170"/>
    </location>
</feature>
<dbReference type="Pfam" id="PF07324">
    <property type="entry name" value="DGCR6"/>
    <property type="match status" value="1"/>
</dbReference>
<name>A0A085LPP4_9BILA</name>
<gene>
    <name evidence="4" type="ORF">M513_12186</name>
</gene>
<dbReference type="PANTHER" id="PTHR13054">
    <property type="entry name" value="DIGEORGE SYNDROME CRITICAL REGION 6 DGCR6 FAMILY MEMBER"/>
    <property type="match status" value="1"/>
</dbReference>
<evidence type="ECO:0000256" key="3">
    <source>
        <dbReference type="SAM" id="MobiDB-lite"/>
    </source>
</evidence>
<comment type="similarity">
    <text evidence="1">Belongs to the gonadal family.</text>
</comment>
<feature type="coiled-coil region" evidence="2">
    <location>
        <begin position="70"/>
        <end position="97"/>
    </location>
</feature>
<feature type="region of interest" description="Disordered" evidence="3">
    <location>
        <begin position="146"/>
        <end position="212"/>
    </location>
</feature>
<accession>A0A085LPP4</accession>
<evidence type="ECO:0000313" key="5">
    <source>
        <dbReference type="Proteomes" id="UP000030764"/>
    </source>
</evidence>
<evidence type="ECO:0000256" key="2">
    <source>
        <dbReference type="SAM" id="Coils"/>
    </source>
</evidence>
<dbReference type="AlphaFoldDB" id="A0A085LPP4"/>
<evidence type="ECO:0000313" key="4">
    <source>
        <dbReference type="EMBL" id="KFD46940.1"/>
    </source>
</evidence>
<evidence type="ECO:0000256" key="1">
    <source>
        <dbReference type="ARBA" id="ARBA00005939"/>
    </source>
</evidence>
<dbReference type="EMBL" id="KL363346">
    <property type="protein sequence ID" value="KFD46940.1"/>
    <property type="molecule type" value="Genomic_DNA"/>
</dbReference>
<feature type="non-terminal residue" evidence="4">
    <location>
        <position position="268"/>
    </location>
</feature>
<feature type="compositionally biased region" description="Basic and acidic residues" evidence="3">
    <location>
        <begin position="195"/>
        <end position="212"/>
    </location>
</feature>
<keyword evidence="5" id="KW-1185">Reference proteome</keyword>